<keyword evidence="1" id="KW-0732">Signal</keyword>
<dbReference type="Pfam" id="PF12708">
    <property type="entry name" value="Pect-lyase_RHGA_epim"/>
    <property type="match status" value="2"/>
</dbReference>
<dbReference type="AlphaFoldDB" id="A0A8H4PRX2"/>
<dbReference type="OrthoDB" id="1046782at2759"/>
<gene>
    <name evidence="3" type="ORF">G6O67_005590</name>
</gene>
<feature type="chain" id="PRO_5034477265" description="Rhamnogalacturonase A/B/Epimerase-like pectate lyase domain-containing protein" evidence="1">
    <location>
        <begin position="20"/>
        <end position="774"/>
    </location>
</feature>
<sequence>MAPLALLSLLALQLAGSYAATTENASTWWMSDIKRQGSVPFTDGRENYRVFRNVAEFGAKGDGSTDDAAAINRAISSGGRCGMGCNSSTTTPAIVYFPPGVYAISDSILLYYYTHLIGDARDPPTIKVRADFDKAFAVDGNPYGDDGKTWWRSRDNFFRQVRNFKIDLADADGKNVTGIHWPVAQATSLQNIEFNMAKHTGDGTVQQGVFIEDGSGGFMTDLVFNNGKYGLNVGSQQFTTRNLTFNGCQTAIHMVWNWLWTFHGVTINNSDVGIDMASRDASTGAPSVGSVLLLDSTVSNTKVAVATLFDPGQTGTNGTLVLDNVDMSSNVAAAVKREDTVVLQGNQHIEAWTQGRSYTGAAGETVQGPGRAVPKPAALTDAGGRVVTKSKPQYEDVPSSRFVSVKARGAKGDGVADDTRAIQRVFDCLGAGDIVYFDHGAYLVTDTVRVPKDVKIVGEIWPLIMAGGNETFKNQRDPKPVFQIGRPGDRGNVEIQDVMFATAGPQPGAILVEFNVEGETKASAGLFDVHFRVGGAAGTHLQLDQCRKTPDSARVNPDCIGAFMLMHVTPSAGPYLENMWMWVADHEFDSVDPLAHPDDAQLTVYNGRGILIESTKGAWLWGTASEHNVLSNYQLNNARDVYMAFVQAETAYYQGRIDATQPFETNPAFADPDFSECAAEGAPCARTWGLRVTNSTGVFVYGAGLYNFFDNYDQECAKTNDCQLNMIGVDRSSVALFGVSTKASVNMVTLDGKPAVLDADNRNTFCGTVASFGL</sequence>
<dbReference type="SUPFAM" id="SSF51126">
    <property type="entry name" value="Pectin lyase-like"/>
    <property type="match status" value="2"/>
</dbReference>
<keyword evidence="4" id="KW-1185">Reference proteome</keyword>
<dbReference type="PANTHER" id="PTHR33928:SF2">
    <property type="entry name" value="PECTATE LYASE SUPERFAMILY PROTEIN DOMAIN-CONTAINING PROTEIN-RELATED"/>
    <property type="match status" value="1"/>
</dbReference>
<dbReference type="Gene3D" id="2.160.20.10">
    <property type="entry name" value="Single-stranded right-handed beta-helix, Pectin lyase-like"/>
    <property type="match status" value="2"/>
</dbReference>
<protein>
    <recommendedName>
        <fullName evidence="2">Rhamnogalacturonase A/B/Epimerase-like pectate lyase domain-containing protein</fullName>
    </recommendedName>
</protein>
<comment type="caution">
    <text evidence="3">The sequence shown here is derived from an EMBL/GenBank/DDBJ whole genome shotgun (WGS) entry which is preliminary data.</text>
</comment>
<dbReference type="CDD" id="cd23668">
    <property type="entry name" value="GH55_beta13glucanase-like"/>
    <property type="match status" value="1"/>
</dbReference>
<dbReference type="InterPro" id="IPR039279">
    <property type="entry name" value="QRT3-like"/>
</dbReference>
<proteinExistence type="predicted"/>
<dbReference type="InterPro" id="IPR012334">
    <property type="entry name" value="Pectin_lyas_fold"/>
</dbReference>
<evidence type="ECO:0000313" key="4">
    <source>
        <dbReference type="Proteomes" id="UP000557566"/>
    </source>
</evidence>
<evidence type="ECO:0000259" key="2">
    <source>
        <dbReference type="Pfam" id="PF12708"/>
    </source>
</evidence>
<dbReference type="InterPro" id="IPR024535">
    <property type="entry name" value="RHGA/B-epi-like_pectate_lyase"/>
</dbReference>
<dbReference type="FunFam" id="2.160.20.10:FF:000023">
    <property type="entry name" value="Exo-beta-1,3-glucanase Exg0"/>
    <property type="match status" value="1"/>
</dbReference>
<name>A0A8H4PRX2_9HYPO</name>
<organism evidence="3 4">
    <name type="scientific">Ophiocordyceps sinensis</name>
    <dbReference type="NCBI Taxonomy" id="72228"/>
    <lineage>
        <taxon>Eukaryota</taxon>
        <taxon>Fungi</taxon>
        <taxon>Dikarya</taxon>
        <taxon>Ascomycota</taxon>
        <taxon>Pezizomycotina</taxon>
        <taxon>Sordariomycetes</taxon>
        <taxon>Hypocreomycetidae</taxon>
        <taxon>Hypocreales</taxon>
        <taxon>Ophiocordycipitaceae</taxon>
        <taxon>Ophiocordyceps</taxon>
    </lineage>
</organism>
<dbReference type="InterPro" id="IPR011050">
    <property type="entry name" value="Pectin_lyase_fold/virulence"/>
</dbReference>
<feature type="domain" description="Rhamnogalacturonase A/B/Epimerase-like pectate lyase" evidence="2">
    <location>
        <begin position="51"/>
        <end position="275"/>
    </location>
</feature>
<dbReference type="EMBL" id="JAAVMX010000005">
    <property type="protein sequence ID" value="KAF4509325.1"/>
    <property type="molecule type" value="Genomic_DNA"/>
</dbReference>
<reference evidence="3 4" key="1">
    <citation type="journal article" date="2020" name="Genome Biol. Evol.">
        <title>A new high-quality draft genome assembly of the Chinese cordyceps Ophiocordyceps sinensis.</title>
        <authorList>
            <person name="Shu R."/>
            <person name="Zhang J."/>
            <person name="Meng Q."/>
            <person name="Zhang H."/>
            <person name="Zhou G."/>
            <person name="Li M."/>
            <person name="Wu P."/>
            <person name="Zhao Y."/>
            <person name="Chen C."/>
            <person name="Qin Q."/>
        </authorList>
    </citation>
    <scope>NUCLEOTIDE SEQUENCE [LARGE SCALE GENOMIC DNA]</scope>
    <source>
        <strain evidence="3 4">IOZ07</strain>
    </source>
</reference>
<accession>A0A8H4PRX2</accession>
<evidence type="ECO:0000313" key="3">
    <source>
        <dbReference type="EMBL" id="KAF4509325.1"/>
    </source>
</evidence>
<dbReference type="PANTHER" id="PTHR33928">
    <property type="entry name" value="POLYGALACTURONASE QRT3"/>
    <property type="match status" value="1"/>
</dbReference>
<dbReference type="GO" id="GO:0004650">
    <property type="term" value="F:polygalacturonase activity"/>
    <property type="evidence" value="ECO:0007669"/>
    <property type="project" value="InterPro"/>
</dbReference>
<dbReference type="Proteomes" id="UP000557566">
    <property type="component" value="Unassembled WGS sequence"/>
</dbReference>
<feature type="signal peptide" evidence="1">
    <location>
        <begin position="1"/>
        <end position="19"/>
    </location>
</feature>
<feature type="domain" description="Rhamnogalacturonase A/B/Epimerase-like pectate lyase" evidence="2">
    <location>
        <begin position="402"/>
        <end position="460"/>
    </location>
</feature>
<evidence type="ECO:0000256" key="1">
    <source>
        <dbReference type="SAM" id="SignalP"/>
    </source>
</evidence>